<organism evidence="2 3">
    <name type="scientific">Flavobacterium silvisoli</name>
    <dbReference type="NCBI Taxonomy" id="2529433"/>
    <lineage>
        <taxon>Bacteria</taxon>
        <taxon>Pseudomonadati</taxon>
        <taxon>Bacteroidota</taxon>
        <taxon>Flavobacteriia</taxon>
        <taxon>Flavobacteriales</taxon>
        <taxon>Flavobacteriaceae</taxon>
        <taxon>Flavobacterium</taxon>
    </lineage>
</organism>
<dbReference type="EMBL" id="SJPE01000002">
    <property type="protein sequence ID" value="TBX70684.1"/>
    <property type="molecule type" value="Genomic_DNA"/>
</dbReference>
<reference evidence="2 3" key="1">
    <citation type="submission" date="2019-02" db="EMBL/GenBank/DDBJ databases">
        <title>Flavobacterium sp. RD-2-33 isolated from forest soil.</title>
        <authorList>
            <person name="Chaudhary D.K."/>
        </authorList>
    </citation>
    <scope>NUCLEOTIDE SEQUENCE [LARGE SCALE GENOMIC DNA]</scope>
    <source>
        <strain evidence="2 3">RD-2-33</strain>
    </source>
</reference>
<dbReference type="OrthoDB" id="1346785at2"/>
<dbReference type="Proteomes" id="UP000293300">
    <property type="component" value="Unassembled WGS sequence"/>
</dbReference>
<dbReference type="RefSeq" id="WP_131475134.1">
    <property type="nucleotide sequence ID" value="NZ_SJPE01000002.1"/>
</dbReference>
<keyword evidence="1" id="KW-0732">Signal</keyword>
<accession>A0A4Q9Z5H9</accession>
<name>A0A4Q9Z5H9_9FLAO</name>
<sequence>MKAKLLFLVLFAVQFGFAQEEEVKRKRFIEDPKPFYKKFELSTPLKVNQYAGEINPYTGEKETWFLPDGITARAGIGSHFDKWIGAGMNIGIDWKGNRCLVVVPIFGSIRLSPQITEELRITSEVGYGRALSLSSDKLSGNFKKISLGIEDEENGLGIYIELCQYGFAKYTPERIGSFLIGLNCVIF</sequence>
<dbReference type="AlphaFoldDB" id="A0A4Q9Z5H9"/>
<gene>
    <name evidence="2" type="ORF">EZL74_03145</name>
</gene>
<evidence type="ECO:0008006" key="4">
    <source>
        <dbReference type="Google" id="ProtNLM"/>
    </source>
</evidence>
<evidence type="ECO:0000256" key="1">
    <source>
        <dbReference type="SAM" id="SignalP"/>
    </source>
</evidence>
<keyword evidence="3" id="KW-1185">Reference proteome</keyword>
<proteinExistence type="predicted"/>
<protein>
    <recommendedName>
        <fullName evidence="4">Outer membrane protein beta-barrel domain-containing protein</fullName>
    </recommendedName>
</protein>
<feature type="chain" id="PRO_5020285665" description="Outer membrane protein beta-barrel domain-containing protein" evidence="1">
    <location>
        <begin position="19"/>
        <end position="187"/>
    </location>
</feature>
<feature type="signal peptide" evidence="1">
    <location>
        <begin position="1"/>
        <end position="18"/>
    </location>
</feature>
<comment type="caution">
    <text evidence="2">The sequence shown here is derived from an EMBL/GenBank/DDBJ whole genome shotgun (WGS) entry which is preliminary data.</text>
</comment>
<evidence type="ECO:0000313" key="2">
    <source>
        <dbReference type="EMBL" id="TBX70684.1"/>
    </source>
</evidence>
<evidence type="ECO:0000313" key="3">
    <source>
        <dbReference type="Proteomes" id="UP000293300"/>
    </source>
</evidence>